<sequence length="87" mass="9289">MMLVGPTRSLQGVKDLDVSRHLPLFDLGIYLHTLLSGTKYLPSGVPSNGELNAYPLGGDGFLYLILICAFNVGYNDVLGSLALPGTH</sequence>
<comment type="caution">
    <text evidence="1">The sequence shown here is derived from an EMBL/GenBank/DDBJ whole genome shotgun (WGS) entry which is preliminary data.</text>
</comment>
<evidence type="ECO:0000313" key="1">
    <source>
        <dbReference type="EMBL" id="KAI3797500.1"/>
    </source>
</evidence>
<evidence type="ECO:0000313" key="2">
    <source>
        <dbReference type="Proteomes" id="UP001056120"/>
    </source>
</evidence>
<dbReference type="Proteomes" id="UP001056120">
    <property type="component" value="Linkage Group LG11"/>
</dbReference>
<proteinExistence type="predicted"/>
<protein>
    <submittedName>
        <fullName evidence="1">Uncharacterized protein</fullName>
    </submittedName>
</protein>
<reference evidence="1 2" key="2">
    <citation type="journal article" date="2022" name="Mol. Ecol. Resour.">
        <title>The genomes of chicory, endive, great burdock and yacon provide insights into Asteraceae paleo-polyploidization history and plant inulin production.</title>
        <authorList>
            <person name="Fan W."/>
            <person name="Wang S."/>
            <person name="Wang H."/>
            <person name="Wang A."/>
            <person name="Jiang F."/>
            <person name="Liu H."/>
            <person name="Zhao H."/>
            <person name="Xu D."/>
            <person name="Zhang Y."/>
        </authorList>
    </citation>
    <scope>NUCLEOTIDE SEQUENCE [LARGE SCALE GENOMIC DNA]</scope>
    <source>
        <strain evidence="2">cv. Yunnan</strain>
        <tissue evidence="1">Leaves</tissue>
    </source>
</reference>
<name>A0ACB9HQG3_9ASTR</name>
<reference evidence="2" key="1">
    <citation type="journal article" date="2022" name="Mol. Ecol. Resour.">
        <title>The genomes of chicory, endive, great burdock and yacon provide insights into Asteraceae palaeo-polyploidization history and plant inulin production.</title>
        <authorList>
            <person name="Fan W."/>
            <person name="Wang S."/>
            <person name="Wang H."/>
            <person name="Wang A."/>
            <person name="Jiang F."/>
            <person name="Liu H."/>
            <person name="Zhao H."/>
            <person name="Xu D."/>
            <person name="Zhang Y."/>
        </authorList>
    </citation>
    <scope>NUCLEOTIDE SEQUENCE [LARGE SCALE GENOMIC DNA]</scope>
    <source>
        <strain evidence="2">cv. Yunnan</strain>
    </source>
</reference>
<dbReference type="EMBL" id="CM042028">
    <property type="protein sequence ID" value="KAI3797500.1"/>
    <property type="molecule type" value="Genomic_DNA"/>
</dbReference>
<accession>A0ACB9HQG3</accession>
<keyword evidence="2" id="KW-1185">Reference proteome</keyword>
<organism evidence="1 2">
    <name type="scientific">Smallanthus sonchifolius</name>
    <dbReference type="NCBI Taxonomy" id="185202"/>
    <lineage>
        <taxon>Eukaryota</taxon>
        <taxon>Viridiplantae</taxon>
        <taxon>Streptophyta</taxon>
        <taxon>Embryophyta</taxon>
        <taxon>Tracheophyta</taxon>
        <taxon>Spermatophyta</taxon>
        <taxon>Magnoliopsida</taxon>
        <taxon>eudicotyledons</taxon>
        <taxon>Gunneridae</taxon>
        <taxon>Pentapetalae</taxon>
        <taxon>asterids</taxon>
        <taxon>campanulids</taxon>
        <taxon>Asterales</taxon>
        <taxon>Asteraceae</taxon>
        <taxon>Asteroideae</taxon>
        <taxon>Heliantheae alliance</taxon>
        <taxon>Millerieae</taxon>
        <taxon>Smallanthus</taxon>
    </lineage>
</organism>
<gene>
    <name evidence="1" type="ORF">L1987_32757</name>
</gene>